<accession>A0ABN7YG04</accession>
<dbReference type="InterPro" id="IPR014290">
    <property type="entry name" value="SUF_FeS_clus_asmbl_reg"/>
</dbReference>
<dbReference type="NCBIfam" id="TIGR02944">
    <property type="entry name" value="suf_reg_Xantho"/>
    <property type="match status" value="1"/>
</dbReference>
<reference evidence="1 2" key="1">
    <citation type="submission" date="2021-08" db="EMBL/GenBank/DDBJ databases">
        <authorList>
            <person name="Peeters C."/>
        </authorList>
    </citation>
    <scope>NUCLEOTIDE SEQUENCE [LARGE SCALE GENOMIC DNA]</scope>
    <source>
        <strain evidence="1 2">LMG 23992</strain>
    </source>
</reference>
<dbReference type="PANTHER" id="PTHR33221:SF2">
    <property type="entry name" value="TRANSCRIPTIONAL REGULATOR"/>
    <property type="match status" value="1"/>
</dbReference>
<protein>
    <submittedName>
        <fullName evidence="1">HTH-type transcriptional regulator CymR</fullName>
    </submittedName>
</protein>
<dbReference type="InterPro" id="IPR036390">
    <property type="entry name" value="WH_DNA-bd_sf"/>
</dbReference>
<sequence>MLVATMLRLSKLTDYGTVIMTHLARNPGRICSAAEVAAAIGVAVPTTSKILKRLARHHLLQSLRGANGGYLLARAPEQISIAQVIDAMEGPAGMTECSVAAGLCAQERLCAIRANWQSINGVVFRALDGVTLADMAQPVLRQVDIGALHDRRAQGPRADNS</sequence>
<dbReference type="EMBL" id="CAJZAI010000003">
    <property type="protein sequence ID" value="CAG9171056.1"/>
    <property type="molecule type" value="Genomic_DNA"/>
</dbReference>
<gene>
    <name evidence="1" type="primary">cymR</name>
    <name evidence="1" type="ORF">LMG23992_01923</name>
</gene>
<dbReference type="SUPFAM" id="SSF46785">
    <property type="entry name" value="Winged helix' DNA-binding domain"/>
    <property type="match status" value="1"/>
</dbReference>
<evidence type="ECO:0000313" key="2">
    <source>
        <dbReference type="Proteomes" id="UP000727654"/>
    </source>
</evidence>
<comment type="caution">
    <text evidence="1">The sequence shown here is derived from an EMBL/GenBank/DDBJ whole genome shotgun (WGS) entry which is preliminary data.</text>
</comment>
<organism evidence="1 2">
    <name type="scientific">Cupriavidus laharis</name>
    <dbReference type="NCBI Taxonomy" id="151654"/>
    <lineage>
        <taxon>Bacteria</taxon>
        <taxon>Pseudomonadati</taxon>
        <taxon>Pseudomonadota</taxon>
        <taxon>Betaproteobacteria</taxon>
        <taxon>Burkholderiales</taxon>
        <taxon>Burkholderiaceae</taxon>
        <taxon>Cupriavidus</taxon>
    </lineage>
</organism>
<dbReference type="InterPro" id="IPR000944">
    <property type="entry name" value="Tscrpt_reg_Rrf2"/>
</dbReference>
<evidence type="ECO:0000313" key="1">
    <source>
        <dbReference type="EMBL" id="CAG9171056.1"/>
    </source>
</evidence>
<keyword evidence="2" id="KW-1185">Reference proteome</keyword>
<dbReference type="Proteomes" id="UP000727654">
    <property type="component" value="Unassembled WGS sequence"/>
</dbReference>
<dbReference type="PANTHER" id="PTHR33221">
    <property type="entry name" value="WINGED HELIX-TURN-HELIX TRANSCRIPTIONAL REGULATOR, RRF2 FAMILY"/>
    <property type="match status" value="1"/>
</dbReference>
<dbReference type="InterPro" id="IPR036388">
    <property type="entry name" value="WH-like_DNA-bd_sf"/>
</dbReference>
<dbReference type="PROSITE" id="PS51197">
    <property type="entry name" value="HTH_RRF2_2"/>
    <property type="match status" value="1"/>
</dbReference>
<dbReference type="Pfam" id="PF02082">
    <property type="entry name" value="Rrf2"/>
    <property type="match status" value="1"/>
</dbReference>
<dbReference type="Gene3D" id="1.10.10.10">
    <property type="entry name" value="Winged helix-like DNA-binding domain superfamily/Winged helix DNA-binding domain"/>
    <property type="match status" value="1"/>
</dbReference>
<dbReference type="NCBIfam" id="TIGR00738">
    <property type="entry name" value="rrf2_super"/>
    <property type="match status" value="1"/>
</dbReference>
<proteinExistence type="predicted"/>
<name>A0ABN7YG04_9BURK</name>